<sequence>MGVGMGAVEKAVERNAQQGGGDYLRMIFWKDDRDGEKKEFSKIVRFLNDDVITAKWYDFVKGGPENKGRDFVVASTLLEDYEDHEDLDANGDPKVKTRPLYPEVANEKDYFATNNVQLPNFKGEMKPPKDMCKEKTCGIVVLREEFRNPKTGQNEVRDLVETRTWEDSDGKTHTESGLVYGVVKMGFKNFWSTFVGYNGRYGSISDRDYEIQRKGNGTDTSYVIMPLDPDPELKTQEQRDKRYEPKVTLKDWILPKARYEEQEKWHRGEGKSTGSTSNNTTSEPRQTAEKAEQPATVSAEGGTAAQALRDELIGYKNV</sequence>
<proteinExistence type="predicted"/>
<dbReference type="GeneID" id="64766329"/>
<feature type="compositionally biased region" description="Low complexity" evidence="1">
    <location>
        <begin position="272"/>
        <end position="282"/>
    </location>
</feature>
<dbReference type="RefSeq" id="YP_010059098.1">
    <property type="nucleotide sequence ID" value="NC_054724.1"/>
</dbReference>
<reference evidence="3" key="1">
    <citation type="submission" date="2018-02" db="EMBL/GenBank/DDBJ databases">
        <authorList>
            <person name="Cohen D.B."/>
            <person name="Kent A.D."/>
        </authorList>
    </citation>
    <scope>NUCLEOTIDE SEQUENCE [LARGE SCALE GENOMIC DNA]</scope>
</reference>
<dbReference type="EMBL" id="MG962366">
    <property type="protein sequence ID" value="AVO25011.1"/>
    <property type="molecule type" value="Genomic_DNA"/>
</dbReference>
<feature type="compositionally biased region" description="Basic and acidic residues" evidence="1">
    <location>
        <begin position="231"/>
        <end position="241"/>
    </location>
</feature>
<dbReference type="KEGG" id="vg:64766329"/>
<gene>
    <name evidence="2" type="primary">76</name>
    <name evidence="2" type="ORF">SEA_FINCH_76</name>
</gene>
<feature type="compositionally biased region" description="Basic and acidic residues" evidence="1">
    <location>
        <begin position="261"/>
        <end position="270"/>
    </location>
</feature>
<name>A0A2P1JXD7_9CAUD</name>
<feature type="region of interest" description="Disordered" evidence="1">
    <location>
        <begin position="261"/>
        <end position="304"/>
    </location>
</feature>
<dbReference type="Proteomes" id="UP000241290">
    <property type="component" value="Genome"/>
</dbReference>
<protein>
    <submittedName>
        <fullName evidence="2">SsDNA binding protein</fullName>
    </submittedName>
</protein>
<evidence type="ECO:0000313" key="3">
    <source>
        <dbReference type="Proteomes" id="UP000241290"/>
    </source>
</evidence>
<organism evidence="2 3">
    <name type="scientific">Rhodococcus phage Finch</name>
    <dbReference type="NCBI Taxonomy" id="2094144"/>
    <lineage>
        <taxon>Viruses</taxon>
        <taxon>Duplodnaviria</taxon>
        <taxon>Heunggongvirae</taxon>
        <taxon>Uroviricota</taxon>
        <taxon>Caudoviricetes</taxon>
        <taxon>Finchvirus</taxon>
        <taxon>Finchvirus finch</taxon>
    </lineage>
</organism>
<evidence type="ECO:0000313" key="2">
    <source>
        <dbReference type="EMBL" id="AVO25011.1"/>
    </source>
</evidence>
<accession>A0A2P1JXD7</accession>
<keyword evidence="3" id="KW-1185">Reference proteome</keyword>
<evidence type="ECO:0000256" key="1">
    <source>
        <dbReference type="SAM" id="MobiDB-lite"/>
    </source>
</evidence>
<feature type="region of interest" description="Disordered" evidence="1">
    <location>
        <begin position="219"/>
        <end position="241"/>
    </location>
</feature>